<name>A0A382S850_9ZZZZ</name>
<reference evidence="1" key="1">
    <citation type="submission" date="2018-05" db="EMBL/GenBank/DDBJ databases">
        <authorList>
            <person name="Lanie J.A."/>
            <person name="Ng W.-L."/>
            <person name="Kazmierczak K.M."/>
            <person name="Andrzejewski T.M."/>
            <person name="Davidsen T.M."/>
            <person name="Wayne K.J."/>
            <person name="Tettelin H."/>
            <person name="Glass J.I."/>
            <person name="Rusch D."/>
            <person name="Podicherti R."/>
            <person name="Tsui H.-C.T."/>
            <person name="Winkler M.E."/>
        </authorList>
    </citation>
    <scope>NUCLEOTIDE SEQUENCE</scope>
</reference>
<protein>
    <submittedName>
        <fullName evidence="1">Uncharacterized protein</fullName>
    </submittedName>
</protein>
<organism evidence="1">
    <name type="scientific">marine metagenome</name>
    <dbReference type="NCBI Taxonomy" id="408172"/>
    <lineage>
        <taxon>unclassified sequences</taxon>
        <taxon>metagenomes</taxon>
        <taxon>ecological metagenomes</taxon>
    </lineage>
</organism>
<sequence>MNEILRRRVLATVAAAGLMAIPALGDGPVDVLVDLGVDEGRAEQLLERWQDHHETSGDELVDILATAIENQAPPGLL</sequence>
<dbReference type="AlphaFoldDB" id="A0A382S850"/>
<proteinExistence type="predicted"/>
<gene>
    <name evidence="1" type="ORF">METZ01_LOCUS358950</name>
</gene>
<dbReference type="EMBL" id="UINC01127161">
    <property type="protein sequence ID" value="SVD06096.1"/>
    <property type="molecule type" value="Genomic_DNA"/>
</dbReference>
<evidence type="ECO:0000313" key="1">
    <source>
        <dbReference type="EMBL" id="SVD06096.1"/>
    </source>
</evidence>
<accession>A0A382S850</accession>
<feature type="non-terminal residue" evidence="1">
    <location>
        <position position="77"/>
    </location>
</feature>